<evidence type="ECO:0000313" key="1">
    <source>
        <dbReference type="Proteomes" id="UP000887580"/>
    </source>
</evidence>
<organism evidence="1 2">
    <name type="scientific">Panagrolaimus sp. PS1159</name>
    <dbReference type="NCBI Taxonomy" id="55785"/>
    <lineage>
        <taxon>Eukaryota</taxon>
        <taxon>Metazoa</taxon>
        <taxon>Ecdysozoa</taxon>
        <taxon>Nematoda</taxon>
        <taxon>Chromadorea</taxon>
        <taxon>Rhabditida</taxon>
        <taxon>Tylenchina</taxon>
        <taxon>Panagrolaimomorpha</taxon>
        <taxon>Panagrolaimoidea</taxon>
        <taxon>Panagrolaimidae</taxon>
        <taxon>Panagrolaimus</taxon>
    </lineage>
</organism>
<accession>A0AC35FJT5</accession>
<dbReference type="Proteomes" id="UP000887580">
    <property type="component" value="Unplaced"/>
</dbReference>
<protein>
    <submittedName>
        <fullName evidence="2">Uncharacterized protein</fullName>
    </submittedName>
</protein>
<evidence type="ECO:0000313" key="2">
    <source>
        <dbReference type="WBParaSite" id="PS1159_v2.g18123.t2"/>
    </source>
</evidence>
<name>A0AC35FJT5_9BILA</name>
<sequence length="107" mass="12292">MEAFQQKQLEILNLLEQYPDYRYCPRPKRSRNPNKQSMVAYKKFKNQDVEFLNEQTFEGSSKSPIEIVDEESLASNASTQELELSSTPLLASTDADDNSEKSLIIIE</sequence>
<reference evidence="2" key="1">
    <citation type="submission" date="2022-11" db="UniProtKB">
        <authorList>
            <consortium name="WormBaseParasite"/>
        </authorList>
    </citation>
    <scope>IDENTIFICATION</scope>
</reference>
<dbReference type="WBParaSite" id="PS1159_v2.g18123.t2">
    <property type="protein sequence ID" value="PS1159_v2.g18123.t2"/>
    <property type="gene ID" value="PS1159_v2.g18123"/>
</dbReference>
<proteinExistence type="predicted"/>